<evidence type="ECO:0000256" key="8">
    <source>
        <dbReference type="RuleBase" id="RU367037"/>
    </source>
</evidence>
<dbReference type="AlphaFoldDB" id="A0A975EZ61"/>
<comment type="similarity">
    <text evidence="2 8">Belongs to the flavodoxin family.</text>
</comment>
<evidence type="ECO:0000256" key="7">
    <source>
        <dbReference type="ARBA" id="ARBA00022982"/>
    </source>
</evidence>
<dbReference type="RefSeq" id="WP_210118168.1">
    <property type="nucleotide sequence ID" value="NZ_CP054257.1"/>
</dbReference>
<organism evidence="10 11">
    <name type="scientific">Treponema parvum</name>
    <dbReference type="NCBI Taxonomy" id="138851"/>
    <lineage>
        <taxon>Bacteria</taxon>
        <taxon>Pseudomonadati</taxon>
        <taxon>Spirochaetota</taxon>
        <taxon>Spirochaetia</taxon>
        <taxon>Spirochaetales</taxon>
        <taxon>Treponemataceae</taxon>
        <taxon>Treponema</taxon>
    </lineage>
</organism>
<dbReference type="InterPro" id="IPR029039">
    <property type="entry name" value="Flavoprotein-like_sf"/>
</dbReference>
<keyword evidence="4 8" id="KW-0813">Transport</keyword>
<keyword evidence="7 8" id="KW-0249">Electron transport</keyword>
<dbReference type="SUPFAM" id="SSF52218">
    <property type="entry name" value="Flavoproteins"/>
    <property type="match status" value="1"/>
</dbReference>
<evidence type="ECO:0000256" key="5">
    <source>
        <dbReference type="ARBA" id="ARBA00022630"/>
    </source>
</evidence>
<dbReference type="Pfam" id="PF00258">
    <property type="entry name" value="Flavodoxin_1"/>
    <property type="match status" value="1"/>
</dbReference>
<evidence type="ECO:0000256" key="4">
    <source>
        <dbReference type="ARBA" id="ARBA00022448"/>
    </source>
</evidence>
<reference evidence="10" key="2">
    <citation type="journal article" date="2021" name="Microbiol. Resour. Announc.">
        <title>Complete Genome Sequences of Three Human Oral Treponema parvum Isolates.</title>
        <authorList>
            <person name="Zeng H."/>
            <person name="Watt R.M."/>
        </authorList>
    </citation>
    <scope>NUCLEOTIDE SEQUENCE</scope>
    <source>
        <strain evidence="10">ATCC 700773</strain>
    </source>
</reference>
<dbReference type="InterPro" id="IPR001226">
    <property type="entry name" value="Flavodoxin_CS"/>
</dbReference>
<dbReference type="PANTHER" id="PTHR42809">
    <property type="entry name" value="FLAVODOXIN 2"/>
    <property type="match status" value="1"/>
</dbReference>
<evidence type="ECO:0000256" key="2">
    <source>
        <dbReference type="ARBA" id="ARBA00005267"/>
    </source>
</evidence>
<name>A0A975EZ61_9SPIR</name>
<dbReference type="Gene3D" id="3.40.50.360">
    <property type="match status" value="1"/>
</dbReference>
<dbReference type="InterPro" id="IPR008254">
    <property type="entry name" value="Flavodoxin/NO_synth"/>
</dbReference>
<keyword evidence="6 8" id="KW-0288">FMN</keyword>
<sequence>MSKVAIVYASTTGNTEAMANAIKEGAGAADIFTASDTSADALAGYDVLILGSPAMGAEVLEDSMEALFSDLEGKIAGKKVALFGSYDWGDGQWLRDWADRVKAAGAVLIGEPLQIQLTPDDSGLESCRAFGKAAASA</sequence>
<gene>
    <name evidence="10" type="ORF">HRI96_03665</name>
</gene>
<evidence type="ECO:0000256" key="1">
    <source>
        <dbReference type="ARBA" id="ARBA00001917"/>
    </source>
</evidence>
<dbReference type="Proteomes" id="UP000671995">
    <property type="component" value="Chromosome"/>
</dbReference>
<accession>A0A975EZ61</accession>
<dbReference type="InterPro" id="IPR050619">
    <property type="entry name" value="Flavodoxin"/>
</dbReference>
<evidence type="ECO:0000313" key="10">
    <source>
        <dbReference type="EMBL" id="QTQ11373.1"/>
    </source>
</evidence>
<dbReference type="PANTHER" id="PTHR42809:SF1">
    <property type="entry name" value="FLAVODOXIN 1"/>
    <property type="match status" value="1"/>
</dbReference>
<keyword evidence="5 8" id="KW-0285">Flavoprotein</keyword>
<dbReference type="PROSITE" id="PS50902">
    <property type="entry name" value="FLAVODOXIN_LIKE"/>
    <property type="match status" value="1"/>
</dbReference>
<dbReference type="GO" id="GO:0009055">
    <property type="term" value="F:electron transfer activity"/>
    <property type="evidence" value="ECO:0007669"/>
    <property type="project" value="UniProtKB-UniRule"/>
</dbReference>
<comment type="function">
    <text evidence="8">Low-potential electron donor to a number of redox enzymes.</text>
</comment>
<dbReference type="EMBL" id="CP054257">
    <property type="protein sequence ID" value="QTQ11373.1"/>
    <property type="molecule type" value="Genomic_DNA"/>
</dbReference>
<evidence type="ECO:0000256" key="3">
    <source>
        <dbReference type="ARBA" id="ARBA00017869"/>
    </source>
</evidence>
<dbReference type="NCBIfam" id="TIGR01753">
    <property type="entry name" value="flav_short"/>
    <property type="match status" value="1"/>
</dbReference>
<proteinExistence type="inferred from homology"/>
<dbReference type="InterPro" id="IPR010087">
    <property type="entry name" value="Flav_short"/>
</dbReference>
<reference evidence="10" key="1">
    <citation type="submission" date="2020-05" db="EMBL/GenBank/DDBJ databases">
        <authorList>
            <person name="Zeng H."/>
            <person name="Chan Y.K."/>
            <person name="Watt R.M."/>
        </authorList>
    </citation>
    <scope>NUCLEOTIDE SEQUENCE</scope>
    <source>
        <strain evidence="10">ATCC 700773</strain>
    </source>
</reference>
<evidence type="ECO:0000259" key="9">
    <source>
        <dbReference type="PROSITE" id="PS50902"/>
    </source>
</evidence>
<protein>
    <recommendedName>
        <fullName evidence="3 8">Flavodoxin</fullName>
    </recommendedName>
</protein>
<evidence type="ECO:0000256" key="6">
    <source>
        <dbReference type="ARBA" id="ARBA00022643"/>
    </source>
</evidence>
<dbReference type="GO" id="GO:0010181">
    <property type="term" value="F:FMN binding"/>
    <property type="evidence" value="ECO:0007669"/>
    <property type="project" value="UniProtKB-UniRule"/>
</dbReference>
<evidence type="ECO:0000313" key="11">
    <source>
        <dbReference type="Proteomes" id="UP000671995"/>
    </source>
</evidence>
<comment type="cofactor">
    <cofactor evidence="1 8">
        <name>FMN</name>
        <dbReference type="ChEBI" id="CHEBI:58210"/>
    </cofactor>
</comment>
<dbReference type="PROSITE" id="PS00201">
    <property type="entry name" value="FLAVODOXIN"/>
    <property type="match status" value="1"/>
</dbReference>
<feature type="domain" description="Flavodoxin-like" evidence="9">
    <location>
        <begin position="4"/>
        <end position="135"/>
    </location>
</feature>